<evidence type="ECO:0000256" key="2">
    <source>
        <dbReference type="ARBA" id="ARBA00022475"/>
    </source>
</evidence>
<protein>
    <recommendedName>
        <fullName evidence="9">Gustatory receptor</fullName>
    </recommendedName>
</protein>
<evidence type="ECO:0000256" key="3">
    <source>
        <dbReference type="ARBA" id="ARBA00022692"/>
    </source>
</evidence>
<keyword evidence="2" id="KW-1003">Cell membrane</keyword>
<evidence type="ECO:0008006" key="9">
    <source>
        <dbReference type="Google" id="ProtNLM"/>
    </source>
</evidence>
<dbReference type="GO" id="GO:0005886">
    <property type="term" value="C:plasma membrane"/>
    <property type="evidence" value="ECO:0007669"/>
    <property type="project" value="UniProtKB-SubCell"/>
</dbReference>
<evidence type="ECO:0000256" key="1">
    <source>
        <dbReference type="ARBA" id="ARBA00004651"/>
    </source>
</evidence>
<sequence length="153" mass="18067">MRKRRTDHAFKLYKTLLLNFEGVEETLSPFILFLFVRIFSGFFMSLYALLYAVRVQNVPIPIMRFVELSVNATLMIIIVLSADHAQRKADQFRLSLYEYRQIDSSMEEKYDRFVEDSKYLKLTAWGVFTIQKPLLLGVVAWIFTYITVLLQFS</sequence>
<dbReference type="InterPro" id="IPR013604">
    <property type="entry name" value="7TM_chemorcpt"/>
</dbReference>
<keyword evidence="3 6" id="KW-0812">Transmembrane</keyword>
<reference evidence="7 8" key="1">
    <citation type="submission" date="2021-06" db="EMBL/GenBank/DDBJ databases">
        <title>Caerostris darwini draft genome.</title>
        <authorList>
            <person name="Kono N."/>
            <person name="Arakawa K."/>
        </authorList>
    </citation>
    <scope>NUCLEOTIDE SEQUENCE [LARGE SCALE GENOMIC DNA]</scope>
</reference>
<organism evidence="7 8">
    <name type="scientific">Caerostris darwini</name>
    <dbReference type="NCBI Taxonomy" id="1538125"/>
    <lineage>
        <taxon>Eukaryota</taxon>
        <taxon>Metazoa</taxon>
        <taxon>Ecdysozoa</taxon>
        <taxon>Arthropoda</taxon>
        <taxon>Chelicerata</taxon>
        <taxon>Arachnida</taxon>
        <taxon>Araneae</taxon>
        <taxon>Araneomorphae</taxon>
        <taxon>Entelegynae</taxon>
        <taxon>Araneoidea</taxon>
        <taxon>Araneidae</taxon>
        <taxon>Caerostris</taxon>
    </lineage>
</organism>
<evidence type="ECO:0000313" key="8">
    <source>
        <dbReference type="Proteomes" id="UP001054837"/>
    </source>
</evidence>
<feature type="transmembrane region" description="Helical" evidence="6">
    <location>
        <begin position="30"/>
        <end position="53"/>
    </location>
</feature>
<keyword evidence="4 6" id="KW-1133">Transmembrane helix</keyword>
<dbReference type="Pfam" id="PF08395">
    <property type="entry name" value="7tm_7"/>
    <property type="match status" value="1"/>
</dbReference>
<evidence type="ECO:0000313" key="7">
    <source>
        <dbReference type="EMBL" id="GIY68659.1"/>
    </source>
</evidence>
<accession>A0AAV4VG85</accession>
<feature type="transmembrane region" description="Helical" evidence="6">
    <location>
        <begin position="134"/>
        <end position="152"/>
    </location>
</feature>
<name>A0AAV4VG85_9ARAC</name>
<keyword evidence="8" id="KW-1185">Reference proteome</keyword>
<dbReference type="Proteomes" id="UP001054837">
    <property type="component" value="Unassembled WGS sequence"/>
</dbReference>
<dbReference type="EMBL" id="BPLQ01012908">
    <property type="protein sequence ID" value="GIY68659.1"/>
    <property type="molecule type" value="Genomic_DNA"/>
</dbReference>
<dbReference type="AlphaFoldDB" id="A0AAV4VG85"/>
<comment type="subcellular location">
    <subcellularLocation>
        <location evidence="1">Cell membrane</location>
        <topology evidence="1">Multi-pass membrane protein</topology>
    </subcellularLocation>
</comment>
<evidence type="ECO:0000256" key="4">
    <source>
        <dbReference type="ARBA" id="ARBA00022989"/>
    </source>
</evidence>
<dbReference type="GO" id="GO:0050909">
    <property type="term" value="P:sensory perception of taste"/>
    <property type="evidence" value="ECO:0007669"/>
    <property type="project" value="InterPro"/>
</dbReference>
<evidence type="ECO:0000256" key="5">
    <source>
        <dbReference type="ARBA" id="ARBA00023136"/>
    </source>
</evidence>
<proteinExistence type="predicted"/>
<feature type="transmembrane region" description="Helical" evidence="6">
    <location>
        <begin position="65"/>
        <end position="82"/>
    </location>
</feature>
<comment type="caution">
    <text evidence="7">The sequence shown here is derived from an EMBL/GenBank/DDBJ whole genome shotgun (WGS) entry which is preliminary data.</text>
</comment>
<gene>
    <name evidence="7" type="primary">AVEN_236654_1</name>
    <name evidence="7" type="ORF">CDAR_370561</name>
</gene>
<evidence type="ECO:0000256" key="6">
    <source>
        <dbReference type="SAM" id="Phobius"/>
    </source>
</evidence>
<keyword evidence="5 6" id="KW-0472">Membrane</keyword>